<dbReference type="SUPFAM" id="SSF53448">
    <property type="entry name" value="Nucleotide-diphospho-sugar transferases"/>
    <property type="match status" value="1"/>
</dbReference>
<name>A0ABX1YF73_9BACL</name>
<dbReference type="InterPro" id="IPR001173">
    <property type="entry name" value="Glyco_trans_2-like"/>
</dbReference>
<dbReference type="Gene3D" id="1.25.40.10">
    <property type="entry name" value="Tetratricopeptide repeat domain"/>
    <property type="match status" value="1"/>
</dbReference>
<dbReference type="SUPFAM" id="SSF48452">
    <property type="entry name" value="TPR-like"/>
    <property type="match status" value="1"/>
</dbReference>
<dbReference type="InterPro" id="IPR029044">
    <property type="entry name" value="Nucleotide-diphossugar_trans"/>
</dbReference>
<gene>
    <name evidence="2" type="ORF">GC101_11425</name>
</gene>
<comment type="caution">
    <text evidence="2">The sequence shown here is derived from an EMBL/GenBank/DDBJ whole genome shotgun (WGS) entry which is preliminary data.</text>
</comment>
<dbReference type="Pfam" id="PF00535">
    <property type="entry name" value="Glycos_transf_2"/>
    <property type="match status" value="1"/>
</dbReference>
<reference evidence="2 3" key="1">
    <citation type="submission" date="2019-10" db="EMBL/GenBank/DDBJ databases">
        <title>Description of Paenibacillus terricola sp. nov.</title>
        <authorList>
            <person name="Carlier A."/>
            <person name="Qi S."/>
        </authorList>
    </citation>
    <scope>NUCLEOTIDE SEQUENCE [LARGE SCALE GENOMIC DNA]</scope>
    <source>
        <strain evidence="2 3">LMG 31459</strain>
    </source>
</reference>
<evidence type="ECO:0000313" key="2">
    <source>
        <dbReference type="EMBL" id="NOU79488.1"/>
    </source>
</evidence>
<dbReference type="RefSeq" id="WP_171717345.1">
    <property type="nucleotide sequence ID" value="NZ_WHOB01000027.1"/>
</dbReference>
<dbReference type="PANTHER" id="PTHR43630:SF2">
    <property type="entry name" value="GLYCOSYLTRANSFERASE"/>
    <property type="match status" value="1"/>
</dbReference>
<sequence>MSDSMIEISLCMIVRDEEKSLGRCLSSVGDIADEIIIIDTGSTDGTKEIARSFGAKLYDFAWVNDFAAARNYSFRKAGKDYIVWLDADDILLPDDREQFMQLKRILPAGIDSVAMKYNVGFDGEGRAVTSLRRNRLVKRSCNFEWIGAVHEYLDIPANILLSDIAVTHMKDKEPTDRNLKIYRARVEQGEQLPVRDLFYFANELKNNHSFEEAIFYYAAYLASGLGWVEDNIRACIKQSECYYHLGNLEEAVRAIGQSLVYDKPGPEFCYRLGCYLCGLKAVGQAVYWFELALQVPMNNSDLGIVNHMFHTWLPHYQLALCYDYLGNPYKANYHHEQVLQYKQQTAM</sequence>
<evidence type="ECO:0000313" key="3">
    <source>
        <dbReference type="Proteomes" id="UP000596857"/>
    </source>
</evidence>
<accession>A0ABX1YF73</accession>
<organism evidence="2 3">
    <name type="scientific">Paenibacillus phytohabitans</name>
    <dbReference type="NCBI Taxonomy" id="2654978"/>
    <lineage>
        <taxon>Bacteria</taxon>
        <taxon>Bacillati</taxon>
        <taxon>Bacillota</taxon>
        <taxon>Bacilli</taxon>
        <taxon>Bacillales</taxon>
        <taxon>Paenibacillaceae</taxon>
        <taxon>Paenibacillus</taxon>
    </lineage>
</organism>
<dbReference type="PANTHER" id="PTHR43630">
    <property type="entry name" value="POLY-BETA-1,6-N-ACETYL-D-GLUCOSAMINE SYNTHASE"/>
    <property type="match status" value="1"/>
</dbReference>
<protein>
    <submittedName>
        <fullName evidence="2">Glycosyltransferase</fullName>
    </submittedName>
</protein>
<evidence type="ECO:0000259" key="1">
    <source>
        <dbReference type="Pfam" id="PF00535"/>
    </source>
</evidence>
<dbReference type="Proteomes" id="UP000596857">
    <property type="component" value="Unassembled WGS sequence"/>
</dbReference>
<dbReference type="Gene3D" id="3.90.550.10">
    <property type="entry name" value="Spore Coat Polysaccharide Biosynthesis Protein SpsA, Chain A"/>
    <property type="match status" value="1"/>
</dbReference>
<dbReference type="InterPro" id="IPR011990">
    <property type="entry name" value="TPR-like_helical_dom_sf"/>
</dbReference>
<keyword evidence="3" id="KW-1185">Reference proteome</keyword>
<dbReference type="EMBL" id="WHOB01000027">
    <property type="protein sequence ID" value="NOU79488.1"/>
    <property type="molecule type" value="Genomic_DNA"/>
</dbReference>
<feature type="domain" description="Glycosyltransferase 2-like" evidence="1">
    <location>
        <begin position="9"/>
        <end position="110"/>
    </location>
</feature>
<proteinExistence type="predicted"/>